<dbReference type="OrthoDB" id="9812260at2"/>
<feature type="chain" id="PRO_5004588222" description="diguanylate cyclase" evidence="4">
    <location>
        <begin position="21"/>
        <end position="474"/>
    </location>
</feature>
<accession>T2GBK6</accession>
<dbReference type="Gene3D" id="3.30.450.20">
    <property type="entry name" value="PAS domain"/>
    <property type="match status" value="1"/>
</dbReference>
<organism evidence="6 7">
    <name type="scientific">Megalodesulfovibrio gigas (strain ATCC 19364 / DSM 1382 / NCIMB 9332 / VKM B-1759)</name>
    <name type="common">Desulfovibrio gigas</name>
    <dbReference type="NCBI Taxonomy" id="1121448"/>
    <lineage>
        <taxon>Bacteria</taxon>
        <taxon>Pseudomonadati</taxon>
        <taxon>Thermodesulfobacteriota</taxon>
        <taxon>Desulfovibrionia</taxon>
        <taxon>Desulfovibrionales</taxon>
        <taxon>Desulfovibrionaceae</taxon>
        <taxon>Megalodesulfovibrio</taxon>
    </lineage>
</organism>
<name>T2GBK6_MEGG1</name>
<evidence type="ECO:0000256" key="2">
    <source>
        <dbReference type="ARBA" id="ARBA00034247"/>
    </source>
</evidence>
<evidence type="ECO:0000313" key="6">
    <source>
        <dbReference type="EMBL" id="AGW13511.1"/>
    </source>
</evidence>
<evidence type="ECO:0000259" key="5">
    <source>
        <dbReference type="PROSITE" id="PS50887"/>
    </source>
</evidence>
<evidence type="ECO:0000256" key="1">
    <source>
        <dbReference type="ARBA" id="ARBA00012528"/>
    </source>
</evidence>
<dbReference type="KEGG" id="dgg:DGI_1694"/>
<dbReference type="PATRIC" id="fig|1121448.10.peg.1679"/>
<dbReference type="Proteomes" id="UP000016587">
    <property type="component" value="Chromosome"/>
</dbReference>
<dbReference type="GO" id="GO:0052621">
    <property type="term" value="F:diguanylate cyclase activity"/>
    <property type="evidence" value="ECO:0007669"/>
    <property type="project" value="UniProtKB-EC"/>
</dbReference>
<feature type="domain" description="GGDEF" evidence="5">
    <location>
        <begin position="350"/>
        <end position="474"/>
    </location>
</feature>
<dbReference type="InterPro" id="IPR029787">
    <property type="entry name" value="Nucleotide_cyclase"/>
</dbReference>
<feature type="transmembrane region" description="Helical" evidence="3">
    <location>
        <begin position="287"/>
        <end position="312"/>
    </location>
</feature>
<evidence type="ECO:0000313" key="7">
    <source>
        <dbReference type="Proteomes" id="UP000016587"/>
    </source>
</evidence>
<dbReference type="AlphaFoldDB" id="T2GBK6"/>
<evidence type="ECO:0000256" key="3">
    <source>
        <dbReference type="SAM" id="Phobius"/>
    </source>
</evidence>
<dbReference type="NCBIfam" id="TIGR00254">
    <property type="entry name" value="GGDEF"/>
    <property type="match status" value="1"/>
</dbReference>
<sequence length="474" mass="52618">MTIKSRLILLLSTVLVAAFAATSLVNYAVSRSAALKELTTSALPLTRDTIYSEILKSLMQPLHVSSLMANDNFLKEWTQRGEQDEGQVQRFLDGIHKKYGYFSTFFVSAKTSRYYHYNGVLKTVSKEDAHDVWYYTFANSGMEYDLDVDANQAANNTLTIFINFRVQDTAGRLLGVTGVGLELKAVADIIRTTQATYLRRIYLVDPRGVIQAHMDTSLVEQVNIHDQPGIGKVARMILDAGKDHVDLSYENEDGVTQLTSRYIPELNWFLIVEQNERDVLGAARKNLMTTLGVGAAASLIIIVIVVLAVNYFQGRLEFLAMHDELTGCLNRRSLDHFFQRAVSRHGRQGRDFAAVAMDVDRFKEINDKFGHLTGDEALKAVANIVRANIRPMDALFRFGGDEFLLLAECTAGEAAALVERLQHSLHTRSSSLPCGPLRVSCGVAMYAPGMTLDTLLAQADAAMYAEKEQGKNAC</sequence>
<protein>
    <recommendedName>
        <fullName evidence="1">diguanylate cyclase</fullName>
        <ecNumber evidence="1">2.7.7.65</ecNumber>
    </recommendedName>
</protein>
<dbReference type="PANTHER" id="PTHR45138:SF9">
    <property type="entry name" value="DIGUANYLATE CYCLASE DGCM-RELATED"/>
    <property type="match status" value="1"/>
</dbReference>
<feature type="signal peptide" evidence="4">
    <location>
        <begin position="1"/>
        <end position="20"/>
    </location>
</feature>
<keyword evidence="3" id="KW-0472">Membrane</keyword>
<dbReference type="EC" id="2.7.7.65" evidence="1"/>
<dbReference type="InterPro" id="IPR000160">
    <property type="entry name" value="GGDEF_dom"/>
</dbReference>
<reference evidence="7" key="2">
    <citation type="submission" date="2013-07" db="EMBL/GenBank/DDBJ databases">
        <authorList>
            <person name="Morais-Silva F.O."/>
            <person name="Rezende A.M."/>
            <person name="Pimentel C."/>
            <person name="Resende D.M."/>
            <person name="Santos C.I."/>
            <person name="Clemente C."/>
            <person name="de Oliveira L.M."/>
            <person name="da Silva S.M."/>
            <person name="Costa D.A."/>
            <person name="Varela-Raposo A."/>
            <person name="Horacio E.C.A."/>
            <person name="Matos M."/>
            <person name="Flores O."/>
            <person name="Ruiz J.C."/>
            <person name="Rodrigues-Pousada C."/>
        </authorList>
    </citation>
    <scope>NUCLEOTIDE SEQUENCE [LARGE SCALE GENOMIC DNA]</scope>
    <source>
        <strain evidence="7">ATCC 19364 / DSM 1382 / NCIMB 9332 / VKM B-1759</strain>
    </source>
</reference>
<gene>
    <name evidence="6" type="ORF">DGI_1694</name>
</gene>
<dbReference type="SUPFAM" id="SSF103190">
    <property type="entry name" value="Sensory domain-like"/>
    <property type="match status" value="1"/>
</dbReference>
<dbReference type="SMART" id="SM00267">
    <property type="entry name" value="GGDEF"/>
    <property type="match status" value="1"/>
</dbReference>
<dbReference type="InterPro" id="IPR043128">
    <property type="entry name" value="Rev_trsase/Diguanyl_cyclase"/>
</dbReference>
<dbReference type="FunFam" id="3.30.70.270:FF:000001">
    <property type="entry name" value="Diguanylate cyclase domain protein"/>
    <property type="match status" value="1"/>
</dbReference>
<dbReference type="HOGENOM" id="CLU_029518_0_0_7"/>
<dbReference type="RefSeq" id="WP_021760371.1">
    <property type="nucleotide sequence ID" value="NC_022444.1"/>
</dbReference>
<comment type="catalytic activity">
    <reaction evidence="2">
        <text>2 GTP = 3',3'-c-di-GMP + 2 diphosphate</text>
        <dbReference type="Rhea" id="RHEA:24898"/>
        <dbReference type="ChEBI" id="CHEBI:33019"/>
        <dbReference type="ChEBI" id="CHEBI:37565"/>
        <dbReference type="ChEBI" id="CHEBI:58805"/>
        <dbReference type="EC" id="2.7.7.65"/>
    </reaction>
</comment>
<keyword evidence="7" id="KW-1185">Reference proteome</keyword>
<keyword evidence="3" id="KW-0812">Transmembrane</keyword>
<dbReference type="Gene3D" id="3.30.70.270">
    <property type="match status" value="1"/>
</dbReference>
<dbReference type="EMBL" id="CP006585">
    <property type="protein sequence ID" value="AGW13511.1"/>
    <property type="molecule type" value="Genomic_DNA"/>
</dbReference>
<dbReference type="STRING" id="1121448.DGI_1694"/>
<dbReference type="SUPFAM" id="SSF55073">
    <property type="entry name" value="Nucleotide cyclase"/>
    <property type="match status" value="1"/>
</dbReference>
<dbReference type="CDD" id="cd01949">
    <property type="entry name" value="GGDEF"/>
    <property type="match status" value="1"/>
</dbReference>
<dbReference type="Pfam" id="PF00990">
    <property type="entry name" value="GGDEF"/>
    <property type="match status" value="1"/>
</dbReference>
<evidence type="ECO:0000256" key="4">
    <source>
        <dbReference type="SAM" id="SignalP"/>
    </source>
</evidence>
<dbReference type="InterPro" id="IPR050469">
    <property type="entry name" value="Diguanylate_Cyclase"/>
</dbReference>
<keyword evidence="3" id="KW-1133">Transmembrane helix</keyword>
<reference evidence="6 7" key="1">
    <citation type="journal article" date="2013" name="J. Bacteriol.">
        <title>Roles of HynAB and Ech, the only two hydrogenases found in the model sulfate reducer Desulfovibrio gigas.</title>
        <authorList>
            <person name="Morais-Silva F.O."/>
            <person name="Santos C.I."/>
            <person name="Rodrigues R."/>
            <person name="Pereira I.A."/>
            <person name="Rodrigues-Pousada C."/>
        </authorList>
    </citation>
    <scope>NUCLEOTIDE SEQUENCE [LARGE SCALE GENOMIC DNA]</scope>
    <source>
        <strain evidence="7">ATCC 19364 / DSM 1382 / NCIMB 9332 / VKM B-1759</strain>
    </source>
</reference>
<proteinExistence type="predicted"/>
<dbReference type="InterPro" id="IPR029151">
    <property type="entry name" value="Sensor-like_sf"/>
</dbReference>
<dbReference type="PROSITE" id="PS50887">
    <property type="entry name" value="GGDEF"/>
    <property type="match status" value="1"/>
</dbReference>
<dbReference type="eggNOG" id="COG3706">
    <property type="taxonomic scope" value="Bacteria"/>
</dbReference>
<dbReference type="PANTHER" id="PTHR45138">
    <property type="entry name" value="REGULATORY COMPONENTS OF SENSORY TRANSDUCTION SYSTEM"/>
    <property type="match status" value="1"/>
</dbReference>
<keyword evidence="4" id="KW-0732">Signal</keyword>